<gene>
    <name evidence="1" type="ORF">LCGC14_2071480</name>
</gene>
<accession>A0A0F9GWR1</accession>
<sequence>MRGYIDNSEILVEQFGEVGTPDDYATVQRAIDSGHNIVFSRPSGYKIATKLTFDQDVTYTFRNGSSLIYKGDKTSRLADVNGRAVFIDPVFDGDDRQCSLSLVYWSAGSGPTYFNGKTRNLTAREHGTNLTNTIYGLGIDVNNVRDFVVKDHMFEDIKSYNDSVVYGTPAEGVGFCGGVVFIPPTATDPTVLYLDYSVGVIDDCTFKNIQTIRDAGLALPDWTKYDDGDGIRFYGNRAFAPDCDVQVRRGRFIDCSKRAVKSAMKGVRFSDLYIVSTGAVPYSMSTLAKLNNDNSLVGVNAEMRNPTREVTSAVQLAILDNGNTKVTVEDINLDYCQVLFETIGLNAGSVFENITVDGIRCPNVSLRAITETLNGGSNNLGIRVDNIDVRARGNNAIFAALASPWSFGSIKAENMSLKLVKDCVLDYAELILNNTSFVGNGISGYIEIGEGTGGCQIGSISVDQTGFGSSLPPNGSYFA</sequence>
<dbReference type="AlphaFoldDB" id="A0A0F9GWR1"/>
<dbReference type="EMBL" id="LAZR01024857">
    <property type="protein sequence ID" value="KKL73780.1"/>
    <property type="molecule type" value="Genomic_DNA"/>
</dbReference>
<reference evidence="1" key="1">
    <citation type="journal article" date="2015" name="Nature">
        <title>Complex archaea that bridge the gap between prokaryotes and eukaryotes.</title>
        <authorList>
            <person name="Spang A."/>
            <person name="Saw J.H."/>
            <person name="Jorgensen S.L."/>
            <person name="Zaremba-Niedzwiedzka K."/>
            <person name="Martijn J."/>
            <person name="Lind A.E."/>
            <person name="van Eijk R."/>
            <person name="Schleper C."/>
            <person name="Guy L."/>
            <person name="Ettema T.J."/>
        </authorList>
    </citation>
    <scope>NUCLEOTIDE SEQUENCE</scope>
</reference>
<organism evidence="1">
    <name type="scientific">marine sediment metagenome</name>
    <dbReference type="NCBI Taxonomy" id="412755"/>
    <lineage>
        <taxon>unclassified sequences</taxon>
        <taxon>metagenomes</taxon>
        <taxon>ecological metagenomes</taxon>
    </lineage>
</organism>
<feature type="non-terminal residue" evidence="1">
    <location>
        <position position="479"/>
    </location>
</feature>
<proteinExistence type="predicted"/>
<evidence type="ECO:0008006" key="2">
    <source>
        <dbReference type="Google" id="ProtNLM"/>
    </source>
</evidence>
<evidence type="ECO:0000313" key="1">
    <source>
        <dbReference type="EMBL" id="KKL73780.1"/>
    </source>
</evidence>
<dbReference type="InterPro" id="IPR011050">
    <property type="entry name" value="Pectin_lyase_fold/virulence"/>
</dbReference>
<name>A0A0F9GWR1_9ZZZZ</name>
<dbReference type="SUPFAM" id="SSF51126">
    <property type="entry name" value="Pectin lyase-like"/>
    <property type="match status" value="1"/>
</dbReference>
<comment type="caution">
    <text evidence="1">The sequence shown here is derived from an EMBL/GenBank/DDBJ whole genome shotgun (WGS) entry which is preliminary data.</text>
</comment>
<protein>
    <recommendedName>
        <fullName evidence="2">Pectate lyase superfamily protein domain-containing protein</fullName>
    </recommendedName>
</protein>